<dbReference type="EMBL" id="JRES01001701">
    <property type="protein sequence ID" value="KNC20846.1"/>
    <property type="molecule type" value="Genomic_DNA"/>
</dbReference>
<dbReference type="GO" id="GO:0006913">
    <property type="term" value="P:nucleocytoplasmic transport"/>
    <property type="evidence" value="ECO:0007669"/>
    <property type="project" value="TreeGrafter"/>
</dbReference>
<dbReference type="AlphaFoldDB" id="A0A0L0BLA2"/>
<dbReference type="OMA" id="WRPLCAF"/>
<feature type="domain" description="Aladin seven-bladed propeller" evidence="1">
    <location>
        <begin position="185"/>
        <end position="553"/>
    </location>
</feature>
<organism evidence="2 3">
    <name type="scientific">Lucilia cuprina</name>
    <name type="common">Green bottle fly</name>
    <name type="synonym">Australian sheep blowfly</name>
    <dbReference type="NCBI Taxonomy" id="7375"/>
    <lineage>
        <taxon>Eukaryota</taxon>
        <taxon>Metazoa</taxon>
        <taxon>Ecdysozoa</taxon>
        <taxon>Arthropoda</taxon>
        <taxon>Hexapoda</taxon>
        <taxon>Insecta</taxon>
        <taxon>Pterygota</taxon>
        <taxon>Neoptera</taxon>
        <taxon>Endopterygota</taxon>
        <taxon>Diptera</taxon>
        <taxon>Brachycera</taxon>
        <taxon>Muscomorpha</taxon>
        <taxon>Oestroidea</taxon>
        <taxon>Calliphoridae</taxon>
        <taxon>Luciliinae</taxon>
        <taxon>Lucilia</taxon>
    </lineage>
</organism>
<dbReference type="InterPro" id="IPR001680">
    <property type="entry name" value="WD40_rpt"/>
</dbReference>
<dbReference type="Gene3D" id="2.130.10.10">
    <property type="entry name" value="YVTN repeat-like/Quinoprotein amine dehydrogenase"/>
    <property type="match status" value="2"/>
</dbReference>
<name>A0A0L0BLA2_LUCCU</name>
<dbReference type="Proteomes" id="UP000037069">
    <property type="component" value="Unassembled WGS sequence"/>
</dbReference>
<dbReference type="PANTHER" id="PTHR14494">
    <property type="entry name" value="ALADIN/ADRACALIN/AAAS"/>
    <property type="match status" value="1"/>
</dbReference>
<dbReference type="GO" id="GO:0005643">
    <property type="term" value="C:nuclear pore"/>
    <property type="evidence" value="ECO:0007669"/>
    <property type="project" value="TreeGrafter"/>
</dbReference>
<comment type="caution">
    <text evidence="2">The sequence shown here is derived from an EMBL/GenBank/DDBJ whole genome shotgun (WGS) entry which is preliminary data.</text>
</comment>
<dbReference type="PANTHER" id="PTHR14494:SF0">
    <property type="entry name" value="ALADIN"/>
    <property type="match status" value="1"/>
</dbReference>
<dbReference type="Pfam" id="PF25460">
    <property type="entry name" value="Beta-prop_Aladin"/>
    <property type="match status" value="1"/>
</dbReference>
<reference evidence="2 3" key="1">
    <citation type="journal article" date="2015" name="Nat. Commun.">
        <title>Lucilia cuprina genome unlocks parasitic fly biology to underpin future interventions.</title>
        <authorList>
            <person name="Anstead C.A."/>
            <person name="Korhonen P.K."/>
            <person name="Young N.D."/>
            <person name="Hall R.S."/>
            <person name="Jex A.R."/>
            <person name="Murali S.C."/>
            <person name="Hughes D.S."/>
            <person name="Lee S.F."/>
            <person name="Perry T."/>
            <person name="Stroehlein A.J."/>
            <person name="Ansell B.R."/>
            <person name="Breugelmans B."/>
            <person name="Hofmann A."/>
            <person name="Qu J."/>
            <person name="Dugan S."/>
            <person name="Lee S.L."/>
            <person name="Chao H."/>
            <person name="Dinh H."/>
            <person name="Han Y."/>
            <person name="Doddapaneni H.V."/>
            <person name="Worley K.C."/>
            <person name="Muzny D.M."/>
            <person name="Ioannidis P."/>
            <person name="Waterhouse R.M."/>
            <person name="Zdobnov E.M."/>
            <person name="James P.J."/>
            <person name="Bagnall N.H."/>
            <person name="Kotze A.C."/>
            <person name="Gibbs R.A."/>
            <person name="Richards S."/>
            <person name="Batterham P."/>
            <person name="Gasser R.B."/>
        </authorList>
    </citation>
    <scope>NUCLEOTIDE SEQUENCE [LARGE SCALE GENOMIC DNA]</scope>
    <source>
        <strain evidence="2 3">LS</strain>
        <tissue evidence="2">Full body</tissue>
    </source>
</reference>
<protein>
    <recommendedName>
        <fullName evidence="1">Aladin seven-bladed propeller domain-containing protein</fullName>
    </recommendedName>
</protein>
<dbReference type="InterPro" id="IPR015943">
    <property type="entry name" value="WD40/YVTN_repeat-like_dom_sf"/>
</dbReference>
<evidence type="ECO:0000259" key="1">
    <source>
        <dbReference type="Pfam" id="PF25460"/>
    </source>
</evidence>
<dbReference type="InterPro" id="IPR045139">
    <property type="entry name" value="Aladin"/>
</dbReference>
<evidence type="ECO:0000313" key="3">
    <source>
        <dbReference type="Proteomes" id="UP000037069"/>
    </source>
</evidence>
<sequence>MFTGIFLHNFLLTYGIDQKFIIFRLVKPLRINYIYNKNKKMVSLQDMTTLHSPGTQPLCEKTGRLCVLPQREIQGNSYVLEYYPEINLSCDAFNSTSIAGSSLSNKCIDSWRNVMVPVNEGVLKRIIRTFFESGFTEALNEARDNQTANCNPMISSTAEFTFRAIDFLKRLKSRVFPHTKEQGIASIAKHSETRDWIRSYVRCIVWHPNCFKIAVAGLDDIVRIYTDEPAIVPVLKHLLKNNCLNPNSSQSASQKWITSMAWRPYSSGELAVGCQRGICLWTMDNNMNITRSTSQAVFLKKYVIHENKLQILLLNFLLSPNHCPITSVQWNSDGTLLATASIGDTDVLIWNVDKMQNTALKRVGPPCSLLKWSPDGSCLFSSTVGNVFRVWSCDKKWQPERWTINTGTIQSACWSPCGGFLLFVTSEEPILYRLQFFEEQLFQTGSAPKQALPVADLTKITVGEREVGGQPQSVAWDPNGLYLAITFKDSPCIAIFSTCIQKFNLSMSPSCFLTGIGNEYPSFICFQSKNRKNSDSVLTIGWSSGRIQYFPFVNM</sequence>
<accession>A0A0L0BLA2</accession>
<dbReference type="SMART" id="SM00320">
    <property type="entry name" value="WD40"/>
    <property type="match status" value="4"/>
</dbReference>
<gene>
    <name evidence="2" type="ORF">FF38_11265</name>
</gene>
<proteinExistence type="predicted"/>
<evidence type="ECO:0000313" key="2">
    <source>
        <dbReference type="EMBL" id="KNC20846.1"/>
    </source>
</evidence>
<dbReference type="STRING" id="7375.A0A0L0BLA2"/>
<dbReference type="InterPro" id="IPR057403">
    <property type="entry name" value="Beta-prop_Aladin"/>
</dbReference>
<dbReference type="SUPFAM" id="SSF101908">
    <property type="entry name" value="Putative isomerase YbhE"/>
    <property type="match status" value="1"/>
</dbReference>
<keyword evidence="3" id="KW-1185">Reference proteome</keyword>
<dbReference type="OrthoDB" id="411991at2759"/>